<feature type="compositionally biased region" description="Basic and acidic residues" evidence="1">
    <location>
        <begin position="550"/>
        <end position="559"/>
    </location>
</feature>
<feature type="compositionally biased region" description="Polar residues" evidence="1">
    <location>
        <begin position="251"/>
        <end position="261"/>
    </location>
</feature>
<accession>M2LEP7</accession>
<dbReference type="HOGENOM" id="CLU_008050_0_0_1"/>
<dbReference type="Proteomes" id="UP000011761">
    <property type="component" value="Unassembled WGS sequence"/>
</dbReference>
<dbReference type="Gene3D" id="2.60.40.150">
    <property type="entry name" value="C2 domain"/>
    <property type="match status" value="1"/>
</dbReference>
<dbReference type="EMBL" id="KB445562">
    <property type="protein sequence ID" value="EMC92472.1"/>
    <property type="molecule type" value="Genomic_DNA"/>
</dbReference>
<dbReference type="SUPFAM" id="SSF49562">
    <property type="entry name" value="C2 domain (Calcium/lipid-binding domain, CaLB)"/>
    <property type="match status" value="1"/>
</dbReference>
<feature type="compositionally biased region" description="Basic residues" evidence="1">
    <location>
        <begin position="316"/>
        <end position="325"/>
    </location>
</feature>
<feature type="domain" description="C2" evidence="2">
    <location>
        <begin position="10"/>
        <end position="131"/>
    </location>
</feature>
<dbReference type="OMA" id="RIEMTYY"/>
<keyword evidence="4" id="KW-1185">Reference proteome</keyword>
<dbReference type="SMART" id="SM00239">
    <property type="entry name" value="C2"/>
    <property type="match status" value="1"/>
</dbReference>
<dbReference type="InterPro" id="IPR000008">
    <property type="entry name" value="C2_dom"/>
</dbReference>
<feature type="region of interest" description="Disordered" evidence="1">
    <location>
        <begin position="754"/>
        <end position="773"/>
    </location>
</feature>
<dbReference type="GeneID" id="19110626"/>
<dbReference type="KEGG" id="bcom:BAUCODRAFT_27751"/>
<dbReference type="AlphaFoldDB" id="M2LEP7"/>
<proteinExistence type="predicted"/>
<dbReference type="InterPro" id="IPR035892">
    <property type="entry name" value="C2_domain_sf"/>
</dbReference>
<evidence type="ECO:0000313" key="3">
    <source>
        <dbReference type="EMBL" id="EMC92472.1"/>
    </source>
</evidence>
<dbReference type="PROSITE" id="PS50004">
    <property type="entry name" value="C2"/>
    <property type="match status" value="1"/>
</dbReference>
<feature type="region of interest" description="Disordered" evidence="1">
    <location>
        <begin position="499"/>
        <end position="684"/>
    </location>
</feature>
<dbReference type="RefSeq" id="XP_007680316.1">
    <property type="nucleotide sequence ID" value="XM_007682126.1"/>
</dbReference>
<feature type="region of interest" description="Disordered" evidence="1">
    <location>
        <begin position="388"/>
        <end position="439"/>
    </location>
</feature>
<evidence type="ECO:0000259" key="2">
    <source>
        <dbReference type="PROSITE" id="PS50004"/>
    </source>
</evidence>
<feature type="region of interest" description="Disordered" evidence="1">
    <location>
        <begin position="701"/>
        <end position="744"/>
    </location>
</feature>
<dbReference type="Pfam" id="PF00168">
    <property type="entry name" value="C2"/>
    <property type="match status" value="1"/>
</dbReference>
<dbReference type="OrthoDB" id="270970at2759"/>
<evidence type="ECO:0000256" key="1">
    <source>
        <dbReference type="SAM" id="MobiDB-lite"/>
    </source>
</evidence>
<dbReference type="eggNOG" id="ENOG502S27K">
    <property type="taxonomic scope" value="Eukaryota"/>
</dbReference>
<protein>
    <recommendedName>
        <fullName evidence="2">C2 domain-containing protein</fullName>
    </recommendedName>
</protein>
<feature type="region of interest" description="Disordered" evidence="1">
    <location>
        <begin position="855"/>
        <end position="888"/>
    </location>
</feature>
<gene>
    <name evidence="3" type="ORF">BAUCODRAFT_27751</name>
</gene>
<sequence>MASKAAVMGANGIPAAGLYADQSLDGPEIGTLVLVVDRAKNLPNRKTMGKQNPYCAARLGKEAQKTEVDKRGGQTPRWDQELRFTVHDSPDFYNLKISVFSEDKRTDLIGEAWVNLAEVVVAGGGKNDLWQGLNCKGKYAGEIRIELTYYDSRPKPEKPLREAVAAEGDSLRQDVGSGSRVKRRPLPGNPNSAPITPDAHGEAFAALSSRAKHGPRDYRTPPRTASMPPAPVSQERPPSSHGYAPPYEHSPQASVRLTPPNQHLDDPQAYDRTDGYDEPYAQQDLLPQLPPSNRLRGATSRDLGPQSTHPEPLQVRPHHQSRLPHSHSAPIVPSQYHVPYAHDGDNQVSTEYPEPIPDLDYQHQQLRQRRMDIPPSWQSEYGEPYAPLQEQEDYTSPPPPPMHSNSAPIVPHFPNPHRSAPSSAYSAPTPGTRHHSVPNVSPLQSVERRYGQTQRAPIHCHPARGRSMDNYAPLPEHNLYGTQSVGSQVPASYTRNVTERPTNVRHSMADSYRNTPPRPHPLSQEVPRARSPTPYTEYLEHSPQIVDEPSYQHDYRGRDAPPLIKPRALSPRPPLPEQPASRPRNSFSLQYPVRAFESSDDSPLSTSLPPIVPPANRTPIARKSLSPHPTPPDAGIARSNSIPYSPDDYDVHNPNALRASHFNDSPTAPYQVRPGAEAHGEEPKGPIVGWHGQEIDPSDHLPVDSWAPEPEKKTPTKTYGLGRDRDFGPRSAQSTPNSGGRLGKDTVINVRMKSAASTPNSEPAISPTRGGKLVKRNAGGLGREQQITAPLREHYNYNSNPSSPVPDLYAGQAEYSRSFTDGRPAYGGPGMPPKVPLEYGEDALAREIGSIDIGAGPGSRYARPANGGVPPPTAYVPVRSHRDRQTYC</sequence>
<dbReference type="InterPro" id="IPR052981">
    <property type="entry name" value="Ingression_C2_domain"/>
</dbReference>
<organism evidence="3 4">
    <name type="scientific">Baudoinia panamericana (strain UAMH 10762)</name>
    <name type="common">Angels' share fungus</name>
    <name type="synonym">Baudoinia compniacensis (strain UAMH 10762)</name>
    <dbReference type="NCBI Taxonomy" id="717646"/>
    <lineage>
        <taxon>Eukaryota</taxon>
        <taxon>Fungi</taxon>
        <taxon>Dikarya</taxon>
        <taxon>Ascomycota</taxon>
        <taxon>Pezizomycotina</taxon>
        <taxon>Dothideomycetes</taxon>
        <taxon>Dothideomycetidae</taxon>
        <taxon>Mycosphaerellales</taxon>
        <taxon>Teratosphaeriaceae</taxon>
        <taxon>Baudoinia</taxon>
    </lineage>
</organism>
<name>M2LEP7_BAUPA</name>
<feature type="region of interest" description="Disordered" evidence="1">
    <location>
        <begin position="162"/>
        <end position="357"/>
    </location>
</feature>
<dbReference type="STRING" id="717646.M2LEP7"/>
<feature type="compositionally biased region" description="Low complexity" evidence="1">
    <location>
        <begin position="419"/>
        <end position="430"/>
    </location>
</feature>
<feature type="compositionally biased region" description="Basic and acidic residues" evidence="1">
    <location>
        <begin position="263"/>
        <end position="275"/>
    </location>
</feature>
<dbReference type="PANTHER" id="PTHR47052">
    <property type="entry name" value="CONSERVED SERINE PROLINE-RICH PROTEIN (AFU_ORTHOLOGUE AFUA_2G01790)"/>
    <property type="match status" value="1"/>
</dbReference>
<evidence type="ECO:0000313" key="4">
    <source>
        <dbReference type="Proteomes" id="UP000011761"/>
    </source>
</evidence>
<reference evidence="3 4" key="1">
    <citation type="journal article" date="2012" name="PLoS Pathog.">
        <title>Diverse lifestyles and strategies of plant pathogenesis encoded in the genomes of eighteen Dothideomycetes fungi.</title>
        <authorList>
            <person name="Ohm R.A."/>
            <person name="Feau N."/>
            <person name="Henrissat B."/>
            <person name="Schoch C.L."/>
            <person name="Horwitz B.A."/>
            <person name="Barry K.W."/>
            <person name="Condon B.J."/>
            <person name="Copeland A.C."/>
            <person name="Dhillon B."/>
            <person name="Glaser F."/>
            <person name="Hesse C.N."/>
            <person name="Kosti I."/>
            <person name="LaButti K."/>
            <person name="Lindquist E.A."/>
            <person name="Lucas S."/>
            <person name="Salamov A.A."/>
            <person name="Bradshaw R.E."/>
            <person name="Ciuffetti L."/>
            <person name="Hamelin R.C."/>
            <person name="Kema G.H.J."/>
            <person name="Lawrence C."/>
            <person name="Scott J.A."/>
            <person name="Spatafora J.W."/>
            <person name="Turgeon B.G."/>
            <person name="de Wit P.J.G.M."/>
            <person name="Zhong S."/>
            <person name="Goodwin S.B."/>
            <person name="Grigoriev I.V."/>
        </authorList>
    </citation>
    <scope>NUCLEOTIDE SEQUENCE [LARGE SCALE GENOMIC DNA]</scope>
    <source>
        <strain evidence="3 4">UAMH 10762</strain>
    </source>
</reference>
<dbReference type="PANTHER" id="PTHR47052:SF3">
    <property type="entry name" value="INGRESSION PROTEIN 1"/>
    <property type="match status" value="1"/>
</dbReference>